<name>A0ABU8WA37_9BURK</name>
<dbReference type="Proteomes" id="UP001363010">
    <property type="component" value="Unassembled WGS sequence"/>
</dbReference>
<gene>
    <name evidence="3" type="ORF">WKW80_29830</name>
</gene>
<dbReference type="PANTHER" id="PTHR46401:SF2">
    <property type="entry name" value="GLYCOSYLTRANSFERASE WBBK-RELATED"/>
    <property type="match status" value="1"/>
</dbReference>
<dbReference type="EMBL" id="JBBKZV010000030">
    <property type="protein sequence ID" value="MEJ8826176.1"/>
    <property type="molecule type" value="Genomic_DNA"/>
</dbReference>
<dbReference type="CDD" id="cd03809">
    <property type="entry name" value="GT4_MtfB-like"/>
    <property type="match status" value="1"/>
</dbReference>
<proteinExistence type="predicted"/>
<keyword evidence="1" id="KW-0808">Transferase</keyword>
<dbReference type="InterPro" id="IPR028098">
    <property type="entry name" value="Glyco_trans_4-like_N"/>
</dbReference>
<organism evidence="3 4">
    <name type="scientific">Variovorax humicola</name>
    <dbReference type="NCBI Taxonomy" id="1769758"/>
    <lineage>
        <taxon>Bacteria</taxon>
        <taxon>Pseudomonadati</taxon>
        <taxon>Pseudomonadota</taxon>
        <taxon>Betaproteobacteria</taxon>
        <taxon>Burkholderiales</taxon>
        <taxon>Comamonadaceae</taxon>
        <taxon>Variovorax</taxon>
    </lineage>
</organism>
<comment type="caution">
    <text evidence="3">The sequence shown here is derived from an EMBL/GenBank/DDBJ whole genome shotgun (WGS) entry which is preliminary data.</text>
</comment>
<keyword evidence="4" id="KW-1185">Reference proteome</keyword>
<dbReference type="RefSeq" id="WP_340367215.1">
    <property type="nucleotide sequence ID" value="NZ_JBBKZV010000030.1"/>
</dbReference>
<dbReference type="PANTHER" id="PTHR46401">
    <property type="entry name" value="GLYCOSYLTRANSFERASE WBBK-RELATED"/>
    <property type="match status" value="1"/>
</dbReference>
<feature type="domain" description="Glycosyltransferase subfamily 4-like N-terminal" evidence="2">
    <location>
        <begin position="26"/>
        <end position="174"/>
    </location>
</feature>
<dbReference type="SUPFAM" id="SSF53756">
    <property type="entry name" value="UDP-Glycosyltransferase/glycogen phosphorylase"/>
    <property type="match status" value="1"/>
</dbReference>
<sequence length="381" mass="42134">MKVLLIGNLHLDEQTSMLLFQTVIQREVARLGHDVRLLTPTPLLRRLPWPHRLPRKWAGYFDKFVLFPLTLKRHLRWADVVHITDHSNAMYVPRVVEKPNIVTCHDVIAIQASLGMIPGWTMSWTGRLFQRLISRGLGRADEIACVSHLTRRHLLALRLAEQQRVDVVLNGLNAAFAPVAPEVAASAVQRAGLGPQERYLMHIGLDLPRKNRITVLKTFIELQRRSVANGHAPLVDKLLIVGVPLSPPLAEVALAGGVSDKVVAIQNVSHEDLCALYTRATALLFPSLQEGFGWPIIEAQACGCPVFTSDLAPMNEIGGTAAVYVDPEDADGLATAIEEAAPRLDEMRRLGLENAASFSSERMAQGYVDTYRKAIDARQTS</sequence>
<dbReference type="Gene3D" id="3.40.50.2000">
    <property type="entry name" value="Glycogen Phosphorylase B"/>
    <property type="match status" value="2"/>
</dbReference>
<evidence type="ECO:0000259" key="2">
    <source>
        <dbReference type="Pfam" id="PF13439"/>
    </source>
</evidence>
<evidence type="ECO:0000313" key="3">
    <source>
        <dbReference type="EMBL" id="MEJ8826176.1"/>
    </source>
</evidence>
<evidence type="ECO:0000256" key="1">
    <source>
        <dbReference type="ARBA" id="ARBA00022679"/>
    </source>
</evidence>
<accession>A0ABU8WA37</accession>
<dbReference type="Pfam" id="PF13439">
    <property type="entry name" value="Glyco_transf_4"/>
    <property type="match status" value="1"/>
</dbReference>
<dbReference type="Pfam" id="PF13692">
    <property type="entry name" value="Glyco_trans_1_4"/>
    <property type="match status" value="1"/>
</dbReference>
<protein>
    <submittedName>
        <fullName evidence="3">Glycosyltransferase family 1 protein</fullName>
    </submittedName>
</protein>
<evidence type="ECO:0000313" key="4">
    <source>
        <dbReference type="Proteomes" id="UP001363010"/>
    </source>
</evidence>
<reference evidence="3 4" key="1">
    <citation type="submission" date="2024-03" db="EMBL/GenBank/DDBJ databases">
        <title>Novel species of the genus Variovorax.</title>
        <authorList>
            <person name="Liu Q."/>
            <person name="Xin Y.-H."/>
        </authorList>
    </citation>
    <scope>NUCLEOTIDE SEQUENCE [LARGE SCALE GENOMIC DNA]</scope>
    <source>
        <strain evidence="3 4">KACC 18501</strain>
    </source>
</reference>